<dbReference type="InterPro" id="IPR013784">
    <property type="entry name" value="Carb-bd-like_fold"/>
</dbReference>
<protein>
    <recommendedName>
        <fullName evidence="1">Protein phosphatase</fullName>
        <ecNumber evidence="1">3.1.3.16</ecNumber>
    </recommendedName>
</protein>
<dbReference type="SMART" id="SM00331">
    <property type="entry name" value="PP2C_SIG"/>
    <property type="match status" value="1"/>
</dbReference>
<evidence type="ECO:0000256" key="1">
    <source>
        <dbReference type="RuleBase" id="RU366020"/>
    </source>
</evidence>
<feature type="domain" description="CBM20" evidence="2">
    <location>
        <begin position="119"/>
        <end position="227"/>
    </location>
</feature>
<gene>
    <name evidence="4" type="ORF">AMON00008_LOCUS42345</name>
</gene>
<comment type="cofactor">
    <cofactor evidence="1">
        <name>Mg(2+)</name>
        <dbReference type="ChEBI" id="CHEBI:18420"/>
    </cofactor>
</comment>
<name>A0A7S4W6Z7_9DINO</name>
<keyword evidence="1" id="KW-0904">Protein phosphatase</keyword>
<dbReference type="PANTHER" id="PTHR12320:SF1">
    <property type="entry name" value="PROTEIN PHOSPHATASE PTC7 HOMOLOG"/>
    <property type="match status" value="1"/>
</dbReference>
<dbReference type="PROSITE" id="PS51746">
    <property type="entry name" value="PPM_2"/>
    <property type="match status" value="1"/>
</dbReference>
<feature type="domain" description="PPM-type phosphatase" evidence="3">
    <location>
        <begin position="363"/>
        <end position="635"/>
    </location>
</feature>
<dbReference type="SMART" id="SM00332">
    <property type="entry name" value="PP2Cc"/>
    <property type="match status" value="1"/>
</dbReference>
<dbReference type="GO" id="GO:0004722">
    <property type="term" value="F:protein serine/threonine phosphatase activity"/>
    <property type="evidence" value="ECO:0007669"/>
    <property type="project" value="UniProtKB-EC"/>
</dbReference>
<keyword evidence="1" id="KW-0460">Magnesium</keyword>
<dbReference type="Gene3D" id="2.60.40.10">
    <property type="entry name" value="Immunoglobulins"/>
    <property type="match status" value="2"/>
</dbReference>
<comment type="catalytic activity">
    <reaction evidence="1">
        <text>O-phospho-L-threonyl-[protein] + H2O = L-threonyl-[protein] + phosphate</text>
        <dbReference type="Rhea" id="RHEA:47004"/>
        <dbReference type="Rhea" id="RHEA-COMP:11060"/>
        <dbReference type="Rhea" id="RHEA-COMP:11605"/>
        <dbReference type="ChEBI" id="CHEBI:15377"/>
        <dbReference type="ChEBI" id="CHEBI:30013"/>
        <dbReference type="ChEBI" id="CHEBI:43474"/>
        <dbReference type="ChEBI" id="CHEBI:61977"/>
        <dbReference type="EC" id="3.1.3.16"/>
    </reaction>
</comment>
<comment type="cofactor">
    <cofactor evidence="1">
        <name>Mn(2+)</name>
        <dbReference type="ChEBI" id="CHEBI:29035"/>
    </cofactor>
</comment>
<dbReference type="InterPro" id="IPR002044">
    <property type="entry name" value="CBM20"/>
</dbReference>
<keyword evidence="1" id="KW-0464">Manganese</keyword>
<dbReference type="PANTHER" id="PTHR12320">
    <property type="entry name" value="PROTEIN PHOSPHATASE 2C"/>
    <property type="match status" value="1"/>
</dbReference>
<dbReference type="Pfam" id="PF13672">
    <property type="entry name" value="PP2C_2"/>
    <property type="match status" value="1"/>
</dbReference>
<dbReference type="InterPro" id="IPR001932">
    <property type="entry name" value="PPM-type_phosphatase-like_dom"/>
</dbReference>
<dbReference type="Gene3D" id="3.60.40.10">
    <property type="entry name" value="PPM-type phosphatase domain"/>
    <property type="match status" value="1"/>
</dbReference>
<evidence type="ECO:0000313" key="4">
    <source>
        <dbReference type="EMBL" id="CAE4628923.1"/>
    </source>
</evidence>
<dbReference type="EMBL" id="HBNR01060180">
    <property type="protein sequence ID" value="CAE4628923.1"/>
    <property type="molecule type" value="Transcribed_RNA"/>
</dbReference>
<reference evidence="4" key="1">
    <citation type="submission" date="2021-01" db="EMBL/GenBank/DDBJ databases">
        <authorList>
            <person name="Corre E."/>
            <person name="Pelletier E."/>
            <person name="Niang G."/>
            <person name="Scheremetjew M."/>
            <person name="Finn R."/>
            <person name="Kale V."/>
            <person name="Holt S."/>
            <person name="Cochrane G."/>
            <person name="Meng A."/>
            <person name="Brown T."/>
            <person name="Cohen L."/>
        </authorList>
    </citation>
    <scope>NUCLEOTIDE SEQUENCE</scope>
    <source>
        <strain evidence="4">CCMP3105</strain>
    </source>
</reference>
<accession>A0A7S4W6Z7</accession>
<dbReference type="SMART" id="SM01065">
    <property type="entry name" value="CBM_2"/>
    <property type="match status" value="2"/>
</dbReference>
<dbReference type="GO" id="GO:0046872">
    <property type="term" value="F:metal ion binding"/>
    <property type="evidence" value="ECO:0007669"/>
    <property type="project" value="UniProtKB-UniRule"/>
</dbReference>
<feature type="domain" description="CBM20" evidence="2">
    <location>
        <begin position="11"/>
        <end position="123"/>
    </location>
</feature>
<evidence type="ECO:0000259" key="2">
    <source>
        <dbReference type="PROSITE" id="PS51166"/>
    </source>
</evidence>
<dbReference type="EC" id="3.1.3.16" evidence="1"/>
<dbReference type="AlphaFoldDB" id="A0A7S4W6Z7"/>
<dbReference type="Pfam" id="PF00686">
    <property type="entry name" value="CBM_20"/>
    <property type="match status" value="2"/>
</dbReference>
<dbReference type="SUPFAM" id="SSF81606">
    <property type="entry name" value="PP2C-like"/>
    <property type="match status" value="1"/>
</dbReference>
<evidence type="ECO:0000259" key="3">
    <source>
        <dbReference type="PROSITE" id="PS51746"/>
    </source>
</evidence>
<dbReference type="InterPro" id="IPR036457">
    <property type="entry name" value="PPM-type-like_dom_sf"/>
</dbReference>
<dbReference type="PROSITE" id="PS51166">
    <property type="entry name" value="CBM20"/>
    <property type="match status" value="2"/>
</dbReference>
<keyword evidence="1" id="KW-0479">Metal-binding</keyword>
<dbReference type="InterPro" id="IPR013783">
    <property type="entry name" value="Ig-like_fold"/>
</dbReference>
<dbReference type="GO" id="GO:2001070">
    <property type="term" value="F:starch binding"/>
    <property type="evidence" value="ECO:0007669"/>
    <property type="project" value="InterPro"/>
</dbReference>
<dbReference type="SUPFAM" id="SSF49452">
    <property type="entry name" value="Starch-binding domain-like"/>
    <property type="match status" value="2"/>
</dbReference>
<dbReference type="InterPro" id="IPR039123">
    <property type="entry name" value="PPTC7"/>
</dbReference>
<proteinExistence type="inferred from homology"/>
<comment type="catalytic activity">
    <reaction evidence="1">
        <text>O-phospho-L-seryl-[protein] + H2O = L-seryl-[protein] + phosphate</text>
        <dbReference type="Rhea" id="RHEA:20629"/>
        <dbReference type="Rhea" id="RHEA-COMP:9863"/>
        <dbReference type="Rhea" id="RHEA-COMP:11604"/>
        <dbReference type="ChEBI" id="CHEBI:15377"/>
        <dbReference type="ChEBI" id="CHEBI:29999"/>
        <dbReference type="ChEBI" id="CHEBI:43474"/>
        <dbReference type="ChEBI" id="CHEBI:83421"/>
        <dbReference type="EC" id="3.1.3.16"/>
    </reaction>
</comment>
<keyword evidence="1" id="KW-0378">Hydrolase</keyword>
<organism evidence="4">
    <name type="scientific">Alexandrium monilatum</name>
    <dbReference type="NCBI Taxonomy" id="311494"/>
    <lineage>
        <taxon>Eukaryota</taxon>
        <taxon>Sar</taxon>
        <taxon>Alveolata</taxon>
        <taxon>Dinophyceae</taxon>
        <taxon>Gonyaulacales</taxon>
        <taxon>Pyrocystaceae</taxon>
        <taxon>Alexandrium</taxon>
    </lineage>
</organism>
<sequence length="646" mass="68981">MGADLADQEAGTPASVVEVPFIVEAETMFGGCVRLVGSLDALGAWNPEHGVELSTTLETYPRWTAVVRLSADAVFRGDVEYKFVVVQPDGSFEWEERANRQLTPSMLPGHPSKQAVPRAPAQQLVDVVFEAKCSETLPGDCLFAVGAHGALGGWEPTRGLRLSTLHTKYPSWCGVARIGAGEPLGRWKLTMLRADGSLDWETGEDRDIGLPHVGSGEALVVRASFNGEGAAVVEAKVGRPSDMSAPLMLEWLQGGTGGCQELEAVRMHMPKEPKAHSAEATENAEAICCKHFARPSSTASTASTCTSEDDRDARELLAEARPFSKKVFDGLFDEDLRLRLQGKVPTAPPADADDEHPRSLWLWSGAHRIEKPCGRCEDAFFHSSHALGVADGVGSMAQFAKYGTDAAAYAAELMQSASAALGPSGAARRRTGEGPAAQAAAAMHAAETEARSYGASTITVLAMDGDKVGVANLGDSGFMLLRKAADGVVIAARSEEQQHRWNCPYQLVRLPPALLARLPKGQDMDSAADSQRYEVQVKPGDLLLVFTDGMCDNMHDHEVLQIANRALAPALSELAGLAGFATPPERVARALALAAQERSLDLLANVPFWQASRRFCQDARFGGKPDDITVVAAWVMPEASNPGPAQ</sequence>
<comment type="similarity">
    <text evidence="1">Belongs to the PP2C family.</text>
</comment>